<evidence type="ECO:0000256" key="10">
    <source>
        <dbReference type="ARBA" id="ARBA00022840"/>
    </source>
</evidence>
<dbReference type="Pfam" id="PF00512">
    <property type="entry name" value="HisKA"/>
    <property type="match status" value="1"/>
</dbReference>
<dbReference type="Gene3D" id="6.10.340.10">
    <property type="match status" value="1"/>
</dbReference>
<dbReference type="RefSeq" id="WP_069519838.1">
    <property type="nucleotide sequence ID" value="NZ_FOFP01000008.1"/>
</dbReference>
<evidence type="ECO:0000256" key="6">
    <source>
        <dbReference type="ARBA" id="ARBA00022679"/>
    </source>
</evidence>
<keyword evidence="8 14" id="KW-0547">Nucleotide-binding</keyword>
<evidence type="ECO:0000256" key="14">
    <source>
        <dbReference type="RuleBase" id="RU364088"/>
    </source>
</evidence>
<dbReference type="SMART" id="SM00388">
    <property type="entry name" value="HisKA"/>
    <property type="match status" value="1"/>
</dbReference>
<evidence type="ECO:0000256" key="9">
    <source>
        <dbReference type="ARBA" id="ARBA00022777"/>
    </source>
</evidence>
<evidence type="ECO:0000256" key="11">
    <source>
        <dbReference type="ARBA" id="ARBA00022989"/>
    </source>
</evidence>
<dbReference type="NCBIfam" id="TIGR01386">
    <property type="entry name" value="cztS_silS_copS"/>
    <property type="match status" value="1"/>
</dbReference>
<protein>
    <recommendedName>
        <fullName evidence="14">Sensor protein</fullName>
        <ecNumber evidence="14">2.7.13.3</ecNumber>
    </recommendedName>
</protein>
<evidence type="ECO:0000256" key="8">
    <source>
        <dbReference type="ARBA" id="ARBA00022741"/>
    </source>
</evidence>
<keyword evidence="18" id="KW-1185">Reference proteome</keyword>
<dbReference type="InterPro" id="IPR036890">
    <property type="entry name" value="HATPase_C_sf"/>
</dbReference>
<dbReference type="SMART" id="SM00387">
    <property type="entry name" value="HATPase_c"/>
    <property type="match status" value="1"/>
</dbReference>
<evidence type="ECO:0000313" key="17">
    <source>
        <dbReference type="EMBL" id="SEQ66523.1"/>
    </source>
</evidence>
<evidence type="ECO:0000256" key="1">
    <source>
        <dbReference type="ARBA" id="ARBA00000085"/>
    </source>
</evidence>
<dbReference type="InterPro" id="IPR006290">
    <property type="entry name" value="CztS_silS_copS"/>
</dbReference>
<keyword evidence="4 14" id="KW-0997">Cell inner membrane</keyword>
<proteinExistence type="predicted"/>
<dbReference type="GO" id="GO:0016301">
    <property type="term" value="F:kinase activity"/>
    <property type="evidence" value="ECO:0007669"/>
    <property type="project" value="UniProtKB-KW"/>
</dbReference>
<keyword evidence="10 14" id="KW-0067">ATP-binding</keyword>
<keyword evidence="7 14" id="KW-0812">Transmembrane</keyword>
<organism evidence="17 18">
    <name type="scientific">Pseudomonas cuatrocienegasensis</name>
    <dbReference type="NCBI Taxonomy" id="543360"/>
    <lineage>
        <taxon>Bacteria</taxon>
        <taxon>Pseudomonadati</taxon>
        <taxon>Pseudomonadota</taxon>
        <taxon>Gammaproteobacteria</taxon>
        <taxon>Pseudomonadales</taxon>
        <taxon>Pseudomonadaceae</taxon>
        <taxon>Pseudomonas</taxon>
    </lineage>
</organism>
<dbReference type="PANTHER" id="PTHR45436">
    <property type="entry name" value="SENSOR HISTIDINE KINASE YKOH"/>
    <property type="match status" value="1"/>
</dbReference>
<dbReference type="Proteomes" id="UP000198512">
    <property type="component" value="Unassembled WGS sequence"/>
</dbReference>
<dbReference type="Pfam" id="PF00672">
    <property type="entry name" value="HAMP"/>
    <property type="match status" value="1"/>
</dbReference>
<feature type="domain" description="Histidine kinase" evidence="15">
    <location>
        <begin position="242"/>
        <end position="455"/>
    </location>
</feature>
<keyword evidence="5" id="KW-0597">Phosphoprotein</keyword>
<name>A0ABY1BEK4_9PSED</name>
<dbReference type="EMBL" id="FOFP01000008">
    <property type="protein sequence ID" value="SEQ66523.1"/>
    <property type="molecule type" value="Genomic_DNA"/>
</dbReference>
<keyword evidence="6 14" id="KW-0808">Transferase</keyword>
<evidence type="ECO:0000313" key="18">
    <source>
        <dbReference type="Proteomes" id="UP000198512"/>
    </source>
</evidence>
<dbReference type="PROSITE" id="PS50109">
    <property type="entry name" value="HIS_KIN"/>
    <property type="match status" value="1"/>
</dbReference>
<keyword evidence="9 14" id="KW-0418">Kinase</keyword>
<feature type="transmembrane region" description="Helical" evidence="14">
    <location>
        <begin position="161"/>
        <end position="179"/>
    </location>
</feature>
<dbReference type="InterPro" id="IPR004358">
    <property type="entry name" value="Sig_transdc_His_kin-like_C"/>
</dbReference>
<dbReference type="Gene3D" id="1.10.287.130">
    <property type="match status" value="1"/>
</dbReference>
<dbReference type="InterPro" id="IPR036097">
    <property type="entry name" value="HisK_dim/P_sf"/>
</dbReference>
<keyword evidence="11 14" id="KW-1133">Transmembrane helix</keyword>
<evidence type="ECO:0000256" key="5">
    <source>
        <dbReference type="ARBA" id="ARBA00022553"/>
    </source>
</evidence>
<keyword evidence="13 14" id="KW-0472">Membrane</keyword>
<dbReference type="InterPro" id="IPR003660">
    <property type="entry name" value="HAMP_dom"/>
</dbReference>
<keyword evidence="12 14" id="KW-0902">Two-component regulatory system</keyword>
<accession>A0ABY1BEK4</accession>
<dbReference type="InterPro" id="IPR050428">
    <property type="entry name" value="TCS_sensor_his_kinase"/>
</dbReference>
<dbReference type="InterPro" id="IPR003594">
    <property type="entry name" value="HATPase_dom"/>
</dbReference>
<evidence type="ECO:0000259" key="16">
    <source>
        <dbReference type="PROSITE" id="PS50885"/>
    </source>
</evidence>
<dbReference type="CDD" id="cd00075">
    <property type="entry name" value="HATPase"/>
    <property type="match status" value="1"/>
</dbReference>
<keyword evidence="3 14" id="KW-1003">Cell membrane</keyword>
<dbReference type="CDD" id="cd06225">
    <property type="entry name" value="HAMP"/>
    <property type="match status" value="1"/>
</dbReference>
<comment type="function">
    <text evidence="14">Member of a two-component regulatory system.</text>
</comment>
<comment type="subcellular location">
    <subcellularLocation>
        <location evidence="2 14">Cell inner membrane</location>
    </subcellularLocation>
</comment>
<sequence>MRGSIARRLALMFALAAILITSTSAVLLRCSLKQSLETQMHNELTLRHSVLDPLLAKYESPAMWVVVHEKLDSLTPTDERVRYWVLSDNADYSYGGAMPDGLDRSKHADGFSIMEVPDQHCPMVLLSKTIPAMGSRPELRFIVGLDSTPFMGTLSTFTKTLILTSALGIALAALLGYWVSRFGLEPVRRLSNQANSLPPGDSKQRLDTEALPDELQELAVSFNGALARQEKAWCQLEGFNANVAHELRTPLTNLIGQTQVALAHERDLSELQDLLQSNLEELERMGTIVNDMLFLAGAESGQRATELSDVSLCEEASKTVEYLEPVLLDKQLNVVIQGDMRVRIDRRLFHRSLANLLQNAARYAAPASTITVSLVSNGLQAEVSVSNVGEPIDSVHLEHLFERFYRADAARARSDAHHGLGLSIVRAVASMHGGRVFARSAEGLNTFGFSLTSETLR</sequence>
<dbReference type="Gene3D" id="3.30.565.10">
    <property type="entry name" value="Histidine kinase-like ATPase, C-terminal domain"/>
    <property type="match status" value="1"/>
</dbReference>
<gene>
    <name evidence="17" type="ORF">SAMN05216600_108114</name>
</gene>
<evidence type="ECO:0000256" key="13">
    <source>
        <dbReference type="ARBA" id="ARBA00023136"/>
    </source>
</evidence>
<dbReference type="Pfam" id="PF02518">
    <property type="entry name" value="HATPase_c"/>
    <property type="match status" value="1"/>
</dbReference>
<evidence type="ECO:0000256" key="7">
    <source>
        <dbReference type="ARBA" id="ARBA00022692"/>
    </source>
</evidence>
<feature type="domain" description="HAMP" evidence="16">
    <location>
        <begin position="181"/>
        <end position="234"/>
    </location>
</feature>
<dbReference type="PANTHER" id="PTHR45436:SF9">
    <property type="entry name" value="SENSOR PROTEIN"/>
    <property type="match status" value="1"/>
</dbReference>
<dbReference type="InterPro" id="IPR003661">
    <property type="entry name" value="HisK_dim/P_dom"/>
</dbReference>
<evidence type="ECO:0000256" key="3">
    <source>
        <dbReference type="ARBA" id="ARBA00022475"/>
    </source>
</evidence>
<dbReference type="SUPFAM" id="SSF47384">
    <property type="entry name" value="Homodimeric domain of signal transducing histidine kinase"/>
    <property type="match status" value="1"/>
</dbReference>
<reference evidence="17 18" key="1">
    <citation type="submission" date="2016-10" db="EMBL/GenBank/DDBJ databases">
        <authorList>
            <person name="Varghese N."/>
            <person name="Submissions S."/>
        </authorList>
    </citation>
    <scope>NUCLEOTIDE SEQUENCE [LARGE SCALE GENOMIC DNA]</scope>
    <source>
        <strain evidence="17 18">CIP 109853</strain>
    </source>
</reference>
<evidence type="ECO:0000256" key="4">
    <source>
        <dbReference type="ARBA" id="ARBA00022519"/>
    </source>
</evidence>
<dbReference type="InterPro" id="IPR005467">
    <property type="entry name" value="His_kinase_dom"/>
</dbReference>
<comment type="caution">
    <text evidence="17">The sequence shown here is derived from an EMBL/GenBank/DDBJ whole genome shotgun (WGS) entry which is preliminary data.</text>
</comment>
<evidence type="ECO:0000256" key="2">
    <source>
        <dbReference type="ARBA" id="ARBA00004533"/>
    </source>
</evidence>
<dbReference type="PROSITE" id="PS50885">
    <property type="entry name" value="HAMP"/>
    <property type="match status" value="1"/>
</dbReference>
<comment type="catalytic activity">
    <reaction evidence="1 14">
        <text>ATP + protein L-histidine = ADP + protein N-phospho-L-histidine.</text>
        <dbReference type="EC" id="2.7.13.3"/>
    </reaction>
</comment>
<dbReference type="SUPFAM" id="SSF55874">
    <property type="entry name" value="ATPase domain of HSP90 chaperone/DNA topoisomerase II/histidine kinase"/>
    <property type="match status" value="1"/>
</dbReference>
<evidence type="ECO:0000259" key="15">
    <source>
        <dbReference type="PROSITE" id="PS50109"/>
    </source>
</evidence>
<dbReference type="PRINTS" id="PR00344">
    <property type="entry name" value="BCTRLSENSOR"/>
</dbReference>
<dbReference type="CDD" id="cd00082">
    <property type="entry name" value="HisKA"/>
    <property type="match status" value="1"/>
</dbReference>
<dbReference type="EC" id="2.7.13.3" evidence="14"/>
<evidence type="ECO:0000256" key="12">
    <source>
        <dbReference type="ARBA" id="ARBA00023012"/>
    </source>
</evidence>